<organism evidence="4 5">
    <name type="scientific">Microcystis wesenbergii NRERC-220</name>
    <dbReference type="NCBI Taxonomy" id="3068991"/>
    <lineage>
        <taxon>Bacteria</taxon>
        <taxon>Bacillati</taxon>
        <taxon>Cyanobacteriota</taxon>
        <taxon>Cyanophyceae</taxon>
        <taxon>Oscillatoriophycideae</taxon>
        <taxon>Chroococcales</taxon>
        <taxon>Microcystaceae</taxon>
        <taxon>Microcystis</taxon>
    </lineage>
</organism>
<feature type="domain" description="Glycosyltransferase 2-like" evidence="2">
    <location>
        <begin position="22"/>
        <end position="183"/>
    </location>
</feature>
<proteinExistence type="predicted"/>
<feature type="transmembrane region" description="Helical" evidence="1">
    <location>
        <begin position="320"/>
        <end position="343"/>
    </location>
</feature>
<dbReference type="RefSeq" id="WP_312674405.1">
    <property type="nucleotide sequence ID" value="NZ_JAVSJA010000001.1"/>
</dbReference>
<feature type="domain" description="Low-salt glycan biosynthesis hexosyltransferase Agl6 C-terminal transmembrane region" evidence="3">
    <location>
        <begin position="293"/>
        <end position="386"/>
    </location>
</feature>
<evidence type="ECO:0000256" key="1">
    <source>
        <dbReference type="SAM" id="Phobius"/>
    </source>
</evidence>
<feature type="transmembrane region" description="Helical" evidence="1">
    <location>
        <begin position="363"/>
        <end position="387"/>
    </location>
</feature>
<accession>A0ABU3HQ06</accession>
<dbReference type="Pfam" id="PF00535">
    <property type="entry name" value="Glycos_transf_2"/>
    <property type="match status" value="1"/>
</dbReference>
<dbReference type="Pfam" id="PF26629">
    <property type="entry name" value="GT2_TM_C"/>
    <property type="match status" value="1"/>
</dbReference>
<evidence type="ECO:0000259" key="3">
    <source>
        <dbReference type="Pfam" id="PF26629"/>
    </source>
</evidence>
<dbReference type="PANTHER" id="PTHR48090:SF7">
    <property type="entry name" value="RFBJ PROTEIN"/>
    <property type="match status" value="1"/>
</dbReference>
<name>A0ABU3HQ06_9CHRO</name>
<evidence type="ECO:0000259" key="2">
    <source>
        <dbReference type="Pfam" id="PF00535"/>
    </source>
</evidence>
<feature type="transmembrane region" description="Helical" evidence="1">
    <location>
        <begin position="274"/>
        <end position="299"/>
    </location>
</feature>
<dbReference type="InterPro" id="IPR058718">
    <property type="entry name" value="Agl6_TM_C"/>
</dbReference>
<dbReference type="EMBL" id="JAVSJA010000001">
    <property type="protein sequence ID" value="MDT3675755.1"/>
    <property type="molecule type" value="Genomic_DNA"/>
</dbReference>
<keyword evidence="1" id="KW-0472">Membrane</keyword>
<keyword evidence="5" id="KW-1185">Reference proteome</keyword>
<evidence type="ECO:0000313" key="4">
    <source>
        <dbReference type="EMBL" id="MDT3675755.1"/>
    </source>
</evidence>
<dbReference type="SUPFAM" id="SSF53448">
    <property type="entry name" value="Nucleotide-diphospho-sugar transferases"/>
    <property type="match status" value="1"/>
</dbReference>
<reference evidence="4" key="1">
    <citation type="submission" date="2023-08" db="EMBL/GenBank/DDBJ databases">
        <authorList>
            <person name="Park H.-K."/>
            <person name="Kim I.-S."/>
        </authorList>
    </citation>
    <scope>NUCLEOTIDE SEQUENCE</scope>
    <source>
        <strain evidence="4">NRERC-220</strain>
    </source>
</reference>
<dbReference type="PANTHER" id="PTHR48090">
    <property type="entry name" value="UNDECAPRENYL-PHOSPHATE 4-DEOXY-4-FORMAMIDO-L-ARABINOSE TRANSFERASE-RELATED"/>
    <property type="match status" value="1"/>
</dbReference>
<dbReference type="Proteomes" id="UP001180650">
    <property type="component" value="Unassembled WGS sequence"/>
</dbReference>
<feature type="transmembrane region" description="Helical" evidence="1">
    <location>
        <begin position="247"/>
        <end position="268"/>
    </location>
</feature>
<evidence type="ECO:0000313" key="5">
    <source>
        <dbReference type="Proteomes" id="UP001180650"/>
    </source>
</evidence>
<gene>
    <name evidence="4" type="ORF">RAM70_15005</name>
</gene>
<keyword evidence="1" id="KW-0812">Transmembrane</keyword>
<protein>
    <submittedName>
        <fullName evidence="4">Glycosyltransferase family 2 protein</fullName>
    </submittedName>
</protein>
<dbReference type="InterPro" id="IPR050256">
    <property type="entry name" value="Glycosyltransferase_2"/>
</dbReference>
<dbReference type="CDD" id="cd04179">
    <property type="entry name" value="DPM_DPG-synthase_like"/>
    <property type="match status" value="1"/>
</dbReference>
<dbReference type="InterPro" id="IPR029044">
    <property type="entry name" value="Nucleotide-diphossugar_trans"/>
</dbReference>
<comment type="caution">
    <text evidence="4">The sequence shown here is derived from an EMBL/GenBank/DDBJ whole genome shotgun (WGS) entry which is preliminary data.</text>
</comment>
<keyword evidence="1" id="KW-1133">Transmembrane helix</keyword>
<dbReference type="InterPro" id="IPR001173">
    <property type="entry name" value="Glyco_trans_2-like"/>
</dbReference>
<dbReference type="Gene3D" id="3.90.550.10">
    <property type="entry name" value="Spore Coat Polysaccharide Biosynthesis Protein SpsA, Chain A"/>
    <property type="match status" value="1"/>
</dbReference>
<sequence>MLENQVMADAASKEQIPTLELSIIMPCLNEAETLATCIGKARDYLERHKIAGEVLIADNGSSDGSQEIATNSGARVVPIPERGYGSALRGGIAAAKGQYIIMGDADDSYDFTNLSPFLEKLRQGYDLVMGNRFQGGIKPGAMPVLHKYLGNPVLTWLGRLFFGSPCGDFHCGLRGFSKQAIEQLNLRTTGMEFASEMVVKASLYGLKITEVPTTLSPDGRSRPPHLKTWRDGWRHLRFLLMYSPRWLFLYPGLALMFLGFVATIWFMTQPRVHTLLYSATALIIGFQIVSFAIFTKAFAISEGLLPEDRKLRRFLRYINLEVGLIIGVILFLVGIGGSVYALYTWNAQLYGALDPAVTMRIVIPSVTALGLGVQVVFSSFFLSVLGLKRR</sequence>